<dbReference type="AlphaFoldDB" id="A0A816HB79"/>
<dbReference type="Proteomes" id="UP000663829">
    <property type="component" value="Unassembled WGS sequence"/>
</dbReference>
<name>A0A816HB79_9BILA</name>
<reference evidence="1" key="1">
    <citation type="submission" date="2021-02" db="EMBL/GenBank/DDBJ databases">
        <authorList>
            <person name="Nowell W R."/>
        </authorList>
    </citation>
    <scope>NUCLEOTIDE SEQUENCE</scope>
</reference>
<sequence length="46" mass="4655">AGIIYSHSVAVEQITSDGQFSEIVGRGISIIAVGTEADQVPLAALA</sequence>
<accession>A0A816HB79</accession>
<dbReference type="EMBL" id="CAJOBC010160429">
    <property type="protein sequence ID" value="CAF4696486.1"/>
    <property type="molecule type" value="Genomic_DNA"/>
</dbReference>
<evidence type="ECO:0000313" key="2">
    <source>
        <dbReference type="EMBL" id="CAF4696486.1"/>
    </source>
</evidence>
<evidence type="ECO:0000313" key="1">
    <source>
        <dbReference type="EMBL" id="CAF1683818.1"/>
    </source>
</evidence>
<evidence type="ECO:0000313" key="3">
    <source>
        <dbReference type="Proteomes" id="UP000663829"/>
    </source>
</evidence>
<protein>
    <submittedName>
        <fullName evidence="1">Uncharacterized protein</fullName>
    </submittedName>
</protein>
<dbReference type="Proteomes" id="UP000681722">
    <property type="component" value="Unassembled WGS sequence"/>
</dbReference>
<comment type="caution">
    <text evidence="1">The sequence shown here is derived from an EMBL/GenBank/DDBJ whole genome shotgun (WGS) entry which is preliminary data.</text>
</comment>
<keyword evidence="3" id="KW-1185">Reference proteome</keyword>
<organism evidence="1 3">
    <name type="scientific">Didymodactylos carnosus</name>
    <dbReference type="NCBI Taxonomy" id="1234261"/>
    <lineage>
        <taxon>Eukaryota</taxon>
        <taxon>Metazoa</taxon>
        <taxon>Spiralia</taxon>
        <taxon>Gnathifera</taxon>
        <taxon>Rotifera</taxon>
        <taxon>Eurotatoria</taxon>
        <taxon>Bdelloidea</taxon>
        <taxon>Philodinida</taxon>
        <taxon>Philodinidae</taxon>
        <taxon>Didymodactylos</taxon>
    </lineage>
</organism>
<gene>
    <name evidence="1" type="ORF">GPM918_LOCUS46674</name>
    <name evidence="2" type="ORF">SRO942_LOCUS51336</name>
</gene>
<feature type="non-terminal residue" evidence="1">
    <location>
        <position position="1"/>
    </location>
</feature>
<proteinExistence type="predicted"/>
<feature type="non-terminal residue" evidence="1">
    <location>
        <position position="46"/>
    </location>
</feature>
<dbReference type="EMBL" id="CAJNOQ010068823">
    <property type="protein sequence ID" value="CAF1683818.1"/>
    <property type="molecule type" value="Genomic_DNA"/>
</dbReference>